<evidence type="ECO:0000256" key="1">
    <source>
        <dbReference type="ARBA" id="ARBA00023098"/>
    </source>
</evidence>
<feature type="short sequence motif" description="GXSXG" evidence="2">
    <location>
        <begin position="56"/>
        <end position="60"/>
    </location>
</feature>
<feature type="active site" description="Proton acceptor" evidence="2">
    <location>
        <position position="234"/>
    </location>
</feature>
<keyword evidence="2" id="KW-0442">Lipid degradation</keyword>
<feature type="active site" description="Nucleophile" evidence="2">
    <location>
        <position position="58"/>
    </location>
</feature>
<proteinExistence type="predicted"/>
<feature type="transmembrane region" description="Helical" evidence="3">
    <location>
        <begin position="914"/>
        <end position="935"/>
    </location>
</feature>
<dbReference type="InterPro" id="IPR019894">
    <property type="entry name" value="Patatin-related_protein"/>
</dbReference>
<gene>
    <name evidence="5" type="ORF">J1792_16525</name>
</gene>
<dbReference type="Proteomes" id="UP000664781">
    <property type="component" value="Unassembled WGS sequence"/>
</dbReference>
<dbReference type="AlphaFoldDB" id="A0A939FPB5"/>
<evidence type="ECO:0000256" key="3">
    <source>
        <dbReference type="SAM" id="Phobius"/>
    </source>
</evidence>
<dbReference type="GO" id="GO:0016787">
    <property type="term" value="F:hydrolase activity"/>
    <property type="evidence" value="ECO:0007669"/>
    <property type="project" value="UniProtKB-UniRule"/>
</dbReference>
<protein>
    <submittedName>
        <fullName evidence="5">Patatin-like protein</fullName>
    </submittedName>
</protein>
<evidence type="ECO:0000256" key="2">
    <source>
        <dbReference type="PROSITE-ProRule" id="PRU01161"/>
    </source>
</evidence>
<comment type="caution">
    <text evidence="5">The sequence shown here is derived from an EMBL/GenBank/DDBJ whole genome shotgun (WGS) entry which is preliminary data.</text>
</comment>
<dbReference type="Pfam" id="PF01734">
    <property type="entry name" value="Patatin"/>
    <property type="match status" value="1"/>
</dbReference>
<keyword evidence="1 2" id="KW-0443">Lipid metabolism</keyword>
<keyword evidence="3" id="KW-0812">Transmembrane</keyword>
<name>A0A939FPB5_9ACTN</name>
<reference evidence="5" key="1">
    <citation type="submission" date="2021-03" db="EMBL/GenBank/DDBJ databases">
        <title>Streptomyces strains.</title>
        <authorList>
            <person name="Lund M.B."/>
            <person name="Toerring T."/>
        </authorList>
    </citation>
    <scope>NUCLEOTIDE SEQUENCE</scope>
    <source>
        <strain evidence="5">JCM 4242</strain>
    </source>
</reference>
<evidence type="ECO:0000259" key="4">
    <source>
        <dbReference type="PROSITE" id="PS51635"/>
    </source>
</evidence>
<keyword evidence="2" id="KW-0378">Hydrolase</keyword>
<evidence type="ECO:0000313" key="5">
    <source>
        <dbReference type="EMBL" id="MBO0654321.1"/>
    </source>
</evidence>
<keyword evidence="6" id="KW-1185">Reference proteome</keyword>
<dbReference type="GO" id="GO:0016042">
    <property type="term" value="P:lipid catabolic process"/>
    <property type="evidence" value="ECO:0007669"/>
    <property type="project" value="UniProtKB-UniRule"/>
</dbReference>
<feature type="short sequence motif" description="DGA/G" evidence="2">
    <location>
        <begin position="234"/>
        <end position="236"/>
    </location>
</feature>
<feature type="domain" description="PNPLA" evidence="4">
    <location>
        <begin position="1"/>
        <end position="247"/>
    </location>
</feature>
<evidence type="ECO:0000313" key="6">
    <source>
        <dbReference type="Proteomes" id="UP000664781"/>
    </source>
</evidence>
<dbReference type="Pfam" id="PF11856">
    <property type="entry name" value="DUF3376"/>
    <property type="match status" value="1"/>
</dbReference>
<keyword evidence="3" id="KW-0472">Membrane</keyword>
<feature type="transmembrane region" description="Helical" evidence="3">
    <location>
        <begin position="955"/>
        <end position="977"/>
    </location>
</feature>
<comment type="caution">
    <text evidence="2">Lacks conserved residue(s) required for the propagation of feature annotation.</text>
</comment>
<dbReference type="InterPro" id="IPR002641">
    <property type="entry name" value="PNPLA_dom"/>
</dbReference>
<accession>A0A939FPB5</accession>
<organism evidence="5 6">
    <name type="scientific">Streptomyces triculaminicus</name>
    <dbReference type="NCBI Taxonomy" id="2816232"/>
    <lineage>
        <taxon>Bacteria</taxon>
        <taxon>Bacillati</taxon>
        <taxon>Actinomycetota</taxon>
        <taxon>Actinomycetes</taxon>
        <taxon>Kitasatosporales</taxon>
        <taxon>Streptomycetaceae</taxon>
        <taxon>Streptomyces</taxon>
    </lineage>
</organism>
<dbReference type="SUPFAM" id="SSF52151">
    <property type="entry name" value="FabD/lysophospholipase-like"/>
    <property type="match status" value="1"/>
</dbReference>
<dbReference type="Gene3D" id="3.40.1090.10">
    <property type="entry name" value="Cytosolic phospholipase A2 catalytic domain"/>
    <property type="match status" value="1"/>
</dbReference>
<dbReference type="InterPro" id="IPR016035">
    <property type="entry name" value="Acyl_Trfase/lysoPLipase"/>
</dbReference>
<feature type="transmembrane region" description="Helical" evidence="3">
    <location>
        <begin position="889"/>
        <end position="907"/>
    </location>
</feature>
<dbReference type="EMBL" id="JAFMOF010000002">
    <property type="protein sequence ID" value="MBO0654321.1"/>
    <property type="molecule type" value="Genomic_DNA"/>
</dbReference>
<sequence>MSLAVWMGGIAREMNLLAAAGWSDQRTDTVRGRQVEKYQRLLELLRLNVSIDVLSGTSAGGINAAFLGMANARRLDLGRLRDLWLDEGSLGKLLRDPSVRNPPSLLLGDEVLLNGLRSALETLASGDPVVKPEEGDPTHVFITTTLLSGLESTFKDDYGTAVRDTTHQGLYTFTADQLKYDTALPALALAARSSASFPGAFEPAYVPIGASGDAKHPDMAGFMTQGVRTQFCADGGLLANRPLGPALRAIFDRRADKEVRRVLAYVVPSAGVGDPPTAPAEPRQQDLPGLGAALLADVNALRSQTITAELRALADHNERARGRRSLESRLALLAGEGGDLAWDGLYAEYRAVRARTLAHDAADETLRGLIADGRRSESDGRPVGFGGDLEILTAAAAETLTAMMPDSLGGSASASASADVFEQLAAFGRLPLDGAKATVVRLLRAGFARWVPDARSALNALLDAAHSAVPRRAEESPWTGLEAGLPGTGPLPPGAIAELAASDAWRDAVRGRLTAEATGDLGAGWRELADVVLEARPLLSDLLSGGDRTSADARSVLEYLTGTTTGTTTAAGPDAASVARRLFELQAAQQVMFPDEPAALQAVELVQMSADTRTDLDARSLAGEKLTGLQLNHFGAFYKRSWRANDWMWGRLDGAGWLVHVMLSPRHLKRLVVEDRRGPGDIRAALEKIAGSAPPPGVFDPIPGKASRPELAFLGDPDPDAPDLPTSLPITSQWVASGLQSLIAAEELPCVAEQAEHDRRDGHADTAAGFLAAYRTATQGRTGQAPVPPEGVRALLGACRVSQETFAGERGSKALTRTIVQSAAVAANAVEAGTSRLRSFRPVFGTIGRSLRLAHRVVRSTSFGSRPWLAGLLLVVTGVVALTSTIDPIRFLGAAAVAGGLVVLAIATRALTIVLSALAILAVIGLVLAAAIPGLNEHVFPWLGDTAVPYLGVHPWLWAALVLFVLLPPLWMAGDLLRTVRRR</sequence>
<keyword evidence="3" id="KW-1133">Transmembrane helix</keyword>
<dbReference type="NCBIfam" id="TIGR03607">
    <property type="entry name" value="patatin-like protein"/>
    <property type="match status" value="1"/>
</dbReference>
<dbReference type="InterPro" id="IPR024282">
    <property type="entry name" value="DUF3376"/>
</dbReference>
<dbReference type="PROSITE" id="PS51635">
    <property type="entry name" value="PNPLA"/>
    <property type="match status" value="1"/>
</dbReference>